<evidence type="ECO:0000256" key="7">
    <source>
        <dbReference type="ARBA" id="ARBA00023136"/>
    </source>
</evidence>
<feature type="transmembrane region" description="Helical" evidence="8">
    <location>
        <begin position="340"/>
        <end position="359"/>
    </location>
</feature>
<comment type="caution">
    <text evidence="10">The sequence shown here is derived from an EMBL/GenBank/DDBJ whole genome shotgun (WGS) entry which is preliminary data.</text>
</comment>
<evidence type="ECO:0000313" key="11">
    <source>
        <dbReference type="Proteomes" id="UP000652681"/>
    </source>
</evidence>
<dbReference type="PANTHER" id="PTHR33908">
    <property type="entry name" value="MANNOSYLTRANSFERASE YKCB-RELATED"/>
    <property type="match status" value="1"/>
</dbReference>
<reference evidence="10" key="1">
    <citation type="submission" date="2020-09" db="EMBL/GenBank/DDBJ databases">
        <title>Taishania pollutisoli gen. nov., sp. nov., Isolated from Tetrabromobisphenol A-Contaminated Soil.</title>
        <authorList>
            <person name="Chen Q."/>
        </authorList>
    </citation>
    <scope>NUCLEOTIDE SEQUENCE</scope>
    <source>
        <strain evidence="10">CZZ-1</strain>
    </source>
</reference>
<evidence type="ECO:0000256" key="6">
    <source>
        <dbReference type="ARBA" id="ARBA00022989"/>
    </source>
</evidence>
<dbReference type="Proteomes" id="UP000652681">
    <property type="component" value="Unassembled WGS sequence"/>
</dbReference>
<dbReference type="GO" id="GO:0005886">
    <property type="term" value="C:plasma membrane"/>
    <property type="evidence" value="ECO:0007669"/>
    <property type="project" value="UniProtKB-SubCell"/>
</dbReference>
<keyword evidence="7 8" id="KW-0472">Membrane</keyword>
<evidence type="ECO:0000259" key="9">
    <source>
        <dbReference type="Pfam" id="PF13231"/>
    </source>
</evidence>
<dbReference type="InterPro" id="IPR038731">
    <property type="entry name" value="RgtA/B/C-like"/>
</dbReference>
<keyword evidence="11" id="KW-1185">Reference proteome</keyword>
<evidence type="ECO:0000256" key="4">
    <source>
        <dbReference type="ARBA" id="ARBA00022679"/>
    </source>
</evidence>
<feature type="transmembrane region" description="Helical" evidence="8">
    <location>
        <begin position="313"/>
        <end position="333"/>
    </location>
</feature>
<sequence>MGMAFAYFSTAQLVPFIIGGVCLICSIGLFLGSSRKLSLIFLFSGAISLGFFISNLDPFLNLWDEQFHALVARNMVETPLMPRLYPVPILEYTHTDWTQNYIWLHKQPLFLWQIALSIKLFGASELAVRLPGILMFALAALFVYRIGKIAYSDRVGFFGAVFFISVNYLLELLTGKHSTDHNDVAFLFYVTASFWAWFEYQAKKSVYWIVLIGIFSGCAILVKWLVGLLIYAVWFLTIGANNRKDFFRIKNYYPMLIAFGVTMLITLPWQLFILNAYPVEATYEFKLNSTHFFHAVEGHGGDFWYHFRVLKKIYGSGDLIPFLLLAGLIIFLIGTRHRKYRIAIGAAVVIVYGFFSIAATKMDSFCIIVLPFVMLGMAAFVDKIFLWIAGKNRFHWLNNLFQFIIIGGLSYSFINLSKVAGYHVDKGNAVNELRSQNLKLMQFIDQLPREVKEQPYVVFIPNHRLKSSVPVMFYTHVIAYDFIPTQEQLEKVWKQSYAVAIEDNGNLPDYIREDARILKL</sequence>
<accession>A0A8J6TWV8</accession>
<dbReference type="EMBL" id="JACVEL010000002">
    <property type="protein sequence ID" value="MBC9811576.1"/>
    <property type="molecule type" value="Genomic_DNA"/>
</dbReference>
<keyword evidence="3" id="KW-0328">Glycosyltransferase</keyword>
<feature type="transmembrane region" description="Helical" evidence="8">
    <location>
        <begin position="151"/>
        <end position="170"/>
    </location>
</feature>
<dbReference type="InterPro" id="IPR050297">
    <property type="entry name" value="LipidA_mod_glycosyltrf_83"/>
</dbReference>
<keyword evidence="2" id="KW-1003">Cell membrane</keyword>
<feature type="transmembrane region" description="Helical" evidence="8">
    <location>
        <begin position="365"/>
        <end position="389"/>
    </location>
</feature>
<keyword evidence="5 8" id="KW-0812">Transmembrane</keyword>
<dbReference type="AlphaFoldDB" id="A0A8J6TWV8"/>
<evidence type="ECO:0000256" key="3">
    <source>
        <dbReference type="ARBA" id="ARBA00022676"/>
    </source>
</evidence>
<proteinExistence type="predicted"/>
<feature type="transmembrane region" description="Helical" evidence="8">
    <location>
        <begin position="6"/>
        <end position="30"/>
    </location>
</feature>
<name>A0A8J6TWV8_9FLAO</name>
<feature type="transmembrane region" description="Helical" evidence="8">
    <location>
        <begin position="126"/>
        <end position="144"/>
    </location>
</feature>
<gene>
    <name evidence="10" type="ORF">H9Y05_03725</name>
</gene>
<evidence type="ECO:0000256" key="2">
    <source>
        <dbReference type="ARBA" id="ARBA00022475"/>
    </source>
</evidence>
<feature type="transmembrane region" description="Helical" evidence="8">
    <location>
        <begin position="37"/>
        <end position="56"/>
    </location>
</feature>
<protein>
    <submittedName>
        <fullName evidence="10">Glycosyltransferase family 39 protein</fullName>
    </submittedName>
</protein>
<comment type="subcellular location">
    <subcellularLocation>
        <location evidence="1">Cell membrane</location>
        <topology evidence="1">Multi-pass membrane protein</topology>
    </subcellularLocation>
</comment>
<evidence type="ECO:0000256" key="8">
    <source>
        <dbReference type="SAM" id="Phobius"/>
    </source>
</evidence>
<organism evidence="10 11">
    <name type="scientific">Taishania pollutisoli</name>
    <dbReference type="NCBI Taxonomy" id="2766479"/>
    <lineage>
        <taxon>Bacteria</taxon>
        <taxon>Pseudomonadati</taxon>
        <taxon>Bacteroidota</taxon>
        <taxon>Flavobacteriia</taxon>
        <taxon>Flavobacteriales</taxon>
        <taxon>Crocinitomicaceae</taxon>
        <taxon>Taishania</taxon>
    </lineage>
</organism>
<keyword evidence="4" id="KW-0808">Transferase</keyword>
<dbReference type="GO" id="GO:0016763">
    <property type="term" value="F:pentosyltransferase activity"/>
    <property type="evidence" value="ECO:0007669"/>
    <property type="project" value="TreeGrafter"/>
</dbReference>
<feature type="transmembrane region" description="Helical" evidence="8">
    <location>
        <begin position="252"/>
        <end position="273"/>
    </location>
</feature>
<keyword evidence="6 8" id="KW-1133">Transmembrane helix</keyword>
<feature type="transmembrane region" description="Helical" evidence="8">
    <location>
        <begin position="396"/>
        <end position="414"/>
    </location>
</feature>
<evidence type="ECO:0000256" key="1">
    <source>
        <dbReference type="ARBA" id="ARBA00004651"/>
    </source>
</evidence>
<dbReference type="PANTHER" id="PTHR33908:SF11">
    <property type="entry name" value="MEMBRANE PROTEIN"/>
    <property type="match status" value="1"/>
</dbReference>
<dbReference type="Pfam" id="PF13231">
    <property type="entry name" value="PMT_2"/>
    <property type="match status" value="1"/>
</dbReference>
<feature type="domain" description="Glycosyltransferase RgtA/B/C/D-like" evidence="9">
    <location>
        <begin position="107"/>
        <end position="268"/>
    </location>
</feature>
<evidence type="ECO:0000313" key="10">
    <source>
        <dbReference type="EMBL" id="MBC9811576.1"/>
    </source>
</evidence>
<feature type="transmembrane region" description="Helical" evidence="8">
    <location>
        <begin position="207"/>
        <end position="240"/>
    </location>
</feature>
<evidence type="ECO:0000256" key="5">
    <source>
        <dbReference type="ARBA" id="ARBA00022692"/>
    </source>
</evidence>
<dbReference type="GO" id="GO:0009103">
    <property type="term" value="P:lipopolysaccharide biosynthetic process"/>
    <property type="evidence" value="ECO:0007669"/>
    <property type="project" value="UniProtKB-ARBA"/>
</dbReference>